<dbReference type="Gene3D" id="2.40.70.10">
    <property type="entry name" value="Acid Proteases"/>
    <property type="match status" value="1"/>
</dbReference>
<dbReference type="EMBL" id="JAFHDT010000009">
    <property type="protein sequence ID" value="KAI7805622.1"/>
    <property type="molecule type" value="Genomic_DNA"/>
</dbReference>
<sequence length="311" mass="33289">MLSLAAYAGDRTQSQAMTGSTFQQVKVDGQPVQALLDTGSTVTIIHPKLLKNKILQTSRFPLMTVTAERVAMIGQCEVNVKVGGHRTVMLVWAAEIPECCLIGIDFLHKAAAIVDLGTATLTLAGKCAVPIFFHSNLPGPPSHYVHSLNVNPPAQAAPTLTSSNWSTPSSSSAFNPLLDLVFASVPSPGCSAICSAGHLQEDESPTSLQMAQVVSERSGQGLTEPQQQELWRMLERHHAVFATSASDVDDAESCDLLRPHVSAAGVATDDQQTAAVRNWVRYSGVPLPSPSSRRRRNGLCRSKNSSRLLTI</sequence>
<comment type="caution">
    <text evidence="1">The sequence shown here is derived from an EMBL/GenBank/DDBJ whole genome shotgun (WGS) entry which is preliminary data.</text>
</comment>
<dbReference type="AlphaFoldDB" id="A0A9W7WNX1"/>
<evidence type="ECO:0000313" key="2">
    <source>
        <dbReference type="Proteomes" id="UP001059041"/>
    </source>
</evidence>
<dbReference type="GO" id="GO:0004190">
    <property type="term" value="F:aspartic-type endopeptidase activity"/>
    <property type="evidence" value="ECO:0007669"/>
    <property type="project" value="InterPro"/>
</dbReference>
<reference evidence="1" key="1">
    <citation type="submission" date="2021-02" db="EMBL/GenBank/DDBJ databases">
        <title>Comparative genomics reveals that relaxation of natural selection precedes convergent phenotypic evolution of cavefish.</title>
        <authorList>
            <person name="Peng Z."/>
        </authorList>
    </citation>
    <scope>NUCLEOTIDE SEQUENCE</scope>
    <source>
        <tissue evidence="1">Muscle</tissue>
    </source>
</reference>
<evidence type="ECO:0008006" key="3">
    <source>
        <dbReference type="Google" id="ProtNLM"/>
    </source>
</evidence>
<protein>
    <recommendedName>
        <fullName evidence="3">Peptidase A2 domain-containing protein</fullName>
    </recommendedName>
</protein>
<dbReference type="GO" id="GO:0006508">
    <property type="term" value="P:proteolysis"/>
    <property type="evidence" value="ECO:0007669"/>
    <property type="project" value="InterPro"/>
</dbReference>
<dbReference type="CDD" id="cd00303">
    <property type="entry name" value="retropepsin_like"/>
    <property type="match status" value="1"/>
</dbReference>
<dbReference type="SUPFAM" id="SSF50630">
    <property type="entry name" value="Acid proteases"/>
    <property type="match status" value="1"/>
</dbReference>
<proteinExistence type="predicted"/>
<dbReference type="Pfam" id="PF13975">
    <property type="entry name" value="gag-asp_proteas"/>
    <property type="match status" value="1"/>
</dbReference>
<dbReference type="InterPro" id="IPR001969">
    <property type="entry name" value="Aspartic_peptidase_AS"/>
</dbReference>
<keyword evidence="2" id="KW-1185">Reference proteome</keyword>
<dbReference type="InterPro" id="IPR021109">
    <property type="entry name" value="Peptidase_aspartic_dom_sf"/>
</dbReference>
<organism evidence="1 2">
    <name type="scientific">Triplophysa rosa</name>
    <name type="common">Cave loach</name>
    <dbReference type="NCBI Taxonomy" id="992332"/>
    <lineage>
        <taxon>Eukaryota</taxon>
        <taxon>Metazoa</taxon>
        <taxon>Chordata</taxon>
        <taxon>Craniata</taxon>
        <taxon>Vertebrata</taxon>
        <taxon>Euteleostomi</taxon>
        <taxon>Actinopterygii</taxon>
        <taxon>Neopterygii</taxon>
        <taxon>Teleostei</taxon>
        <taxon>Ostariophysi</taxon>
        <taxon>Cypriniformes</taxon>
        <taxon>Nemacheilidae</taxon>
        <taxon>Triplophysa</taxon>
    </lineage>
</organism>
<accession>A0A9W7WNX1</accession>
<dbReference type="Proteomes" id="UP001059041">
    <property type="component" value="Linkage Group LG9"/>
</dbReference>
<gene>
    <name evidence="1" type="ORF">IRJ41_012617</name>
</gene>
<evidence type="ECO:0000313" key="1">
    <source>
        <dbReference type="EMBL" id="KAI7805622.1"/>
    </source>
</evidence>
<name>A0A9W7WNX1_TRIRA</name>
<dbReference type="PROSITE" id="PS00141">
    <property type="entry name" value="ASP_PROTEASE"/>
    <property type="match status" value="1"/>
</dbReference>